<protein>
    <submittedName>
        <fullName evidence="1">Uncharacterized protein</fullName>
    </submittedName>
</protein>
<gene>
    <name evidence="1" type="ORF">KC729_09370</name>
</gene>
<evidence type="ECO:0000313" key="2">
    <source>
        <dbReference type="Proteomes" id="UP000697710"/>
    </source>
</evidence>
<dbReference type="Proteomes" id="UP000697710">
    <property type="component" value="Unassembled WGS sequence"/>
</dbReference>
<sequence>MSDSERPRPRSSRKHFRAGDAEALRELRSLLLHQHKVLMEMARREWERAEGRVAGPGELLHLLMEDPALAWLRLLSSKVARLDAILDDPEDGQAETLVAEVDGLILERGPEEAEFQIRYESALASSADATLLHVQLAHALRKVRGPLPLLDPA</sequence>
<name>A0A956LYE3_UNCEI</name>
<comment type="caution">
    <text evidence="1">The sequence shown here is derived from an EMBL/GenBank/DDBJ whole genome shotgun (WGS) entry which is preliminary data.</text>
</comment>
<dbReference type="EMBL" id="JAGQHR010000254">
    <property type="protein sequence ID" value="MCA9727879.1"/>
    <property type="molecule type" value="Genomic_DNA"/>
</dbReference>
<organism evidence="1 2">
    <name type="scientific">Eiseniibacteriota bacterium</name>
    <dbReference type="NCBI Taxonomy" id="2212470"/>
    <lineage>
        <taxon>Bacteria</taxon>
        <taxon>Candidatus Eiseniibacteriota</taxon>
    </lineage>
</organism>
<reference evidence="1" key="2">
    <citation type="journal article" date="2021" name="Microbiome">
        <title>Successional dynamics and alternative stable states in a saline activated sludge microbial community over 9 years.</title>
        <authorList>
            <person name="Wang Y."/>
            <person name="Ye J."/>
            <person name="Ju F."/>
            <person name="Liu L."/>
            <person name="Boyd J.A."/>
            <person name="Deng Y."/>
            <person name="Parks D.H."/>
            <person name="Jiang X."/>
            <person name="Yin X."/>
            <person name="Woodcroft B.J."/>
            <person name="Tyson G.W."/>
            <person name="Hugenholtz P."/>
            <person name="Polz M.F."/>
            <person name="Zhang T."/>
        </authorList>
    </citation>
    <scope>NUCLEOTIDE SEQUENCE</scope>
    <source>
        <strain evidence="1">HKST-UBA01</strain>
    </source>
</reference>
<reference evidence="1" key="1">
    <citation type="submission" date="2020-04" db="EMBL/GenBank/DDBJ databases">
        <authorList>
            <person name="Zhang T."/>
        </authorList>
    </citation>
    <scope>NUCLEOTIDE SEQUENCE</scope>
    <source>
        <strain evidence="1">HKST-UBA01</strain>
    </source>
</reference>
<dbReference type="AlphaFoldDB" id="A0A956LYE3"/>
<proteinExistence type="predicted"/>
<accession>A0A956LYE3</accession>
<evidence type="ECO:0000313" key="1">
    <source>
        <dbReference type="EMBL" id="MCA9727879.1"/>
    </source>
</evidence>